<feature type="compositionally biased region" description="Low complexity" evidence="1">
    <location>
        <begin position="64"/>
        <end position="88"/>
    </location>
</feature>
<evidence type="ECO:0000313" key="2">
    <source>
        <dbReference type="EMBL" id="TNN28048.1"/>
    </source>
</evidence>
<proteinExistence type="predicted"/>
<sequence>MGEEAFEDPRRRKKERRVYDMIEAEGRPRMEREGREGDEREREQTERRRFPWNRSATRDEARRSSSLALAPASRWTVGGDDPVSGGVSLLAPRPETTTCYTRSHESSSASGGTAGGSDGRSCRCGAARPVHEDVHEASMRRP</sequence>
<reference evidence="2 3" key="1">
    <citation type="submission" date="2019-03" db="EMBL/GenBank/DDBJ databases">
        <title>First draft genome of Liparis tanakae, snailfish: a comprehensive survey of snailfish specific genes.</title>
        <authorList>
            <person name="Kim W."/>
            <person name="Song I."/>
            <person name="Jeong J.-H."/>
            <person name="Kim D."/>
            <person name="Kim S."/>
            <person name="Ryu S."/>
            <person name="Song J.Y."/>
            <person name="Lee S.K."/>
        </authorList>
    </citation>
    <scope>NUCLEOTIDE SEQUENCE [LARGE SCALE GENOMIC DNA]</scope>
    <source>
        <tissue evidence="2">Muscle</tissue>
    </source>
</reference>
<keyword evidence="3" id="KW-1185">Reference proteome</keyword>
<dbReference type="AlphaFoldDB" id="A0A4Z2EH00"/>
<evidence type="ECO:0000256" key="1">
    <source>
        <dbReference type="SAM" id="MobiDB-lite"/>
    </source>
</evidence>
<organism evidence="2 3">
    <name type="scientific">Liparis tanakae</name>
    <name type="common">Tanaka's snailfish</name>
    <dbReference type="NCBI Taxonomy" id="230148"/>
    <lineage>
        <taxon>Eukaryota</taxon>
        <taxon>Metazoa</taxon>
        <taxon>Chordata</taxon>
        <taxon>Craniata</taxon>
        <taxon>Vertebrata</taxon>
        <taxon>Euteleostomi</taxon>
        <taxon>Actinopterygii</taxon>
        <taxon>Neopterygii</taxon>
        <taxon>Teleostei</taxon>
        <taxon>Neoteleostei</taxon>
        <taxon>Acanthomorphata</taxon>
        <taxon>Eupercaria</taxon>
        <taxon>Perciformes</taxon>
        <taxon>Cottioidei</taxon>
        <taxon>Cottales</taxon>
        <taxon>Liparidae</taxon>
        <taxon>Liparis</taxon>
    </lineage>
</organism>
<gene>
    <name evidence="2" type="ORF">EYF80_061804</name>
</gene>
<name>A0A4Z2EH00_9TELE</name>
<evidence type="ECO:0000313" key="3">
    <source>
        <dbReference type="Proteomes" id="UP000314294"/>
    </source>
</evidence>
<feature type="region of interest" description="Disordered" evidence="1">
    <location>
        <begin position="1"/>
        <end position="142"/>
    </location>
</feature>
<feature type="compositionally biased region" description="Basic and acidic residues" evidence="1">
    <location>
        <begin position="17"/>
        <end position="49"/>
    </location>
</feature>
<feature type="compositionally biased region" description="Basic and acidic residues" evidence="1">
    <location>
        <begin position="129"/>
        <end position="142"/>
    </location>
</feature>
<accession>A0A4Z2EH00</accession>
<dbReference type="Proteomes" id="UP000314294">
    <property type="component" value="Unassembled WGS sequence"/>
</dbReference>
<comment type="caution">
    <text evidence="2">The sequence shown here is derived from an EMBL/GenBank/DDBJ whole genome shotgun (WGS) entry which is preliminary data.</text>
</comment>
<protein>
    <submittedName>
        <fullName evidence="2">Uncharacterized protein</fullName>
    </submittedName>
</protein>
<dbReference type="EMBL" id="SRLO01007362">
    <property type="protein sequence ID" value="TNN28048.1"/>
    <property type="molecule type" value="Genomic_DNA"/>
</dbReference>